<evidence type="ECO:0000313" key="2">
    <source>
        <dbReference type="Proteomes" id="UP000298663"/>
    </source>
</evidence>
<protein>
    <submittedName>
        <fullName evidence="1">Uncharacterized protein</fullName>
    </submittedName>
</protein>
<gene>
    <name evidence="1" type="ORF">L596_010732</name>
</gene>
<dbReference type="AlphaFoldDB" id="A0A4U5PJ63"/>
<reference evidence="1 2" key="2">
    <citation type="journal article" date="2019" name="G3 (Bethesda)">
        <title>Hybrid Assembly of the Genome of the Entomopathogenic Nematode Steinernema carpocapsae Identifies the X-Chromosome.</title>
        <authorList>
            <person name="Serra L."/>
            <person name="Macchietto M."/>
            <person name="Macias-Munoz A."/>
            <person name="McGill C.J."/>
            <person name="Rodriguez I.M."/>
            <person name="Rodriguez B."/>
            <person name="Murad R."/>
            <person name="Mortazavi A."/>
        </authorList>
    </citation>
    <scope>NUCLEOTIDE SEQUENCE [LARGE SCALE GENOMIC DNA]</scope>
    <source>
        <strain evidence="1 2">ALL</strain>
    </source>
</reference>
<organism evidence="1 2">
    <name type="scientific">Steinernema carpocapsae</name>
    <name type="common">Entomopathogenic nematode</name>
    <dbReference type="NCBI Taxonomy" id="34508"/>
    <lineage>
        <taxon>Eukaryota</taxon>
        <taxon>Metazoa</taxon>
        <taxon>Ecdysozoa</taxon>
        <taxon>Nematoda</taxon>
        <taxon>Chromadorea</taxon>
        <taxon>Rhabditida</taxon>
        <taxon>Tylenchina</taxon>
        <taxon>Panagrolaimomorpha</taxon>
        <taxon>Strongyloidoidea</taxon>
        <taxon>Steinernematidae</taxon>
        <taxon>Steinernema</taxon>
    </lineage>
</organism>
<keyword evidence="2" id="KW-1185">Reference proteome</keyword>
<name>A0A4U5PJ63_STECR</name>
<comment type="caution">
    <text evidence="1">The sequence shown here is derived from an EMBL/GenBank/DDBJ whole genome shotgun (WGS) entry which is preliminary data.</text>
</comment>
<proteinExistence type="predicted"/>
<accession>A0A4U5PJ63</accession>
<dbReference type="EMBL" id="AZBU02000002">
    <property type="protein sequence ID" value="TKR96757.1"/>
    <property type="molecule type" value="Genomic_DNA"/>
</dbReference>
<evidence type="ECO:0000313" key="1">
    <source>
        <dbReference type="EMBL" id="TKR96757.1"/>
    </source>
</evidence>
<reference evidence="1 2" key="1">
    <citation type="journal article" date="2015" name="Genome Biol.">
        <title>Comparative genomics of Steinernema reveals deeply conserved gene regulatory networks.</title>
        <authorList>
            <person name="Dillman A.R."/>
            <person name="Macchietto M."/>
            <person name="Porter C.F."/>
            <person name="Rogers A."/>
            <person name="Williams B."/>
            <person name="Antoshechkin I."/>
            <person name="Lee M.M."/>
            <person name="Goodwin Z."/>
            <person name="Lu X."/>
            <person name="Lewis E.E."/>
            <person name="Goodrich-Blair H."/>
            <person name="Stock S.P."/>
            <person name="Adams B.J."/>
            <person name="Sternberg P.W."/>
            <person name="Mortazavi A."/>
        </authorList>
    </citation>
    <scope>NUCLEOTIDE SEQUENCE [LARGE SCALE GENOMIC DNA]</scope>
    <source>
        <strain evidence="1 2">ALL</strain>
    </source>
</reference>
<sequence>MDLLLSGLQPHELHELPSSSLDGKLLCQSSGRTILAIIPSNASSLCYVAEMALQVTTLLLGSKYAENLSESHSNENGFTSVL</sequence>
<dbReference type="Proteomes" id="UP000298663">
    <property type="component" value="Unassembled WGS sequence"/>
</dbReference>